<organism evidence="1 2">
    <name type="scientific">Poriferisphaera corsica</name>
    <dbReference type="NCBI Taxonomy" id="2528020"/>
    <lineage>
        <taxon>Bacteria</taxon>
        <taxon>Pseudomonadati</taxon>
        <taxon>Planctomycetota</taxon>
        <taxon>Phycisphaerae</taxon>
        <taxon>Phycisphaerales</taxon>
        <taxon>Phycisphaeraceae</taxon>
        <taxon>Poriferisphaera</taxon>
    </lineage>
</organism>
<reference evidence="1 2" key="1">
    <citation type="submission" date="2019-02" db="EMBL/GenBank/DDBJ databases">
        <title>Deep-cultivation of Planctomycetes and their phenomic and genomic characterization uncovers novel biology.</title>
        <authorList>
            <person name="Wiegand S."/>
            <person name="Jogler M."/>
            <person name="Boedeker C."/>
            <person name="Pinto D."/>
            <person name="Vollmers J."/>
            <person name="Rivas-Marin E."/>
            <person name="Kohn T."/>
            <person name="Peeters S.H."/>
            <person name="Heuer A."/>
            <person name="Rast P."/>
            <person name="Oberbeckmann S."/>
            <person name="Bunk B."/>
            <person name="Jeske O."/>
            <person name="Meyerdierks A."/>
            <person name="Storesund J.E."/>
            <person name="Kallscheuer N."/>
            <person name="Luecker S."/>
            <person name="Lage O.M."/>
            <person name="Pohl T."/>
            <person name="Merkel B.J."/>
            <person name="Hornburger P."/>
            <person name="Mueller R.-W."/>
            <person name="Bruemmer F."/>
            <person name="Labrenz M."/>
            <person name="Spormann A.M."/>
            <person name="Op den Camp H."/>
            <person name="Overmann J."/>
            <person name="Amann R."/>
            <person name="Jetten M.S.M."/>
            <person name="Mascher T."/>
            <person name="Medema M.H."/>
            <person name="Devos D.P."/>
            <person name="Kaster A.-K."/>
            <person name="Ovreas L."/>
            <person name="Rohde M."/>
            <person name="Galperin M.Y."/>
            <person name="Jogler C."/>
        </authorList>
    </citation>
    <scope>NUCLEOTIDE SEQUENCE [LARGE SCALE GENOMIC DNA]</scope>
    <source>
        <strain evidence="1 2">KS4</strain>
    </source>
</reference>
<gene>
    <name evidence="1" type="ORF">KS4_07560</name>
</gene>
<evidence type="ECO:0000313" key="1">
    <source>
        <dbReference type="EMBL" id="QDU32722.1"/>
    </source>
</evidence>
<dbReference type="KEGG" id="pcor:KS4_07560"/>
<dbReference type="EMBL" id="CP036425">
    <property type="protein sequence ID" value="QDU32722.1"/>
    <property type="molecule type" value="Genomic_DNA"/>
</dbReference>
<sequence>MLIYVNLLPMMLLLIRQIMMQTALECVPSEDDCGFEGEAEVNGFANVFVPKAITIKLAGGAGEVWGHLCWWDICVGMTPCHRR</sequence>
<keyword evidence="2" id="KW-1185">Reference proteome</keyword>
<evidence type="ECO:0000313" key="2">
    <source>
        <dbReference type="Proteomes" id="UP000317369"/>
    </source>
</evidence>
<dbReference type="Proteomes" id="UP000317369">
    <property type="component" value="Chromosome"/>
</dbReference>
<dbReference type="AlphaFoldDB" id="A0A517YR70"/>
<proteinExistence type="predicted"/>
<protein>
    <submittedName>
        <fullName evidence="1">Uncharacterized protein</fullName>
    </submittedName>
</protein>
<name>A0A517YR70_9BACT</name>
<accession>A0A517YR70</accession>